<reference evidence="1" key="1">
    <citation type="submission" date="2020-05" db="EMBL/GenBank/DDBJ databases">
        <authorList>
            <person name="Chiriac C."/>
            <person name="Salcher M."/>
            <person name="Ghai R."/>
            <person name="Kavagutti S V."/>
        </authorList>
    </citation>
    <scope>NUCLEOTIDE SEQUENCE</scope>
</reference>
<accession>A0A6J5R7L2</accession>
<name>A0A6J5R7L2_9CAUD</name>
<protein>
    <submittedName>
        <fullName evidence="1">Uncharacterized protein</fullName>
    </submittedName>
</protein>
<organism evidence="1">
    <name type="scientific">uncultured Caudovirales phage</name>
    <dbReference type="NCBI Taxonomy" id="2100421"/>
    <lineage>
        <taxon>Viruses</taxon>
        <taxon>Duplodnaviria</taxon>
        <taxon>Heunggongvirae</taxon>
        <taxon>Uroviricota</taxon>
        <taxon>Caudoviricetes</taxon>
        <taxon>Peduoviridae</taxon>
        <taxon>Maltschvirus</taxon>
        <taxon>Maltschvirus maltsch</taxon>
    </lineage>
</organism>
<gene>
    <name evidence="1" type="ORF">UFOVP1176_40</name>
</gene>
<dbReference type="Gene3D" id="3.90.320.10">
    <property type="match status" value="1"/>
</dbReference>
<dbReference type="InterPro" id="IPR011604">
    <property type="entry name" value="PDDEXK-like_dom_sf"/>
</dbReference>
<proteinExistence type="predicted"/>
<evidence type="ECO:0000313" key="1">
    <source>
        <dbReference type="EMBL" id="CAB4188635.1"/>
    </source>
</evidence>
<dbReference type="InterPro" id="IPR011335">
    <property type="entry name" value="Restrct_endonuc-II-like"/>
</dbReference>
<dbReference type="EMBL" id="LR797122">
    <property type="protein sequence ID" value="CAB4188635.1"/>
    <property type="molecule type" value="Genomic_DNA"/>
</dbReference>
<sequence length="209" mass="24173">MSIIFRASALSAIMTDGKGKDELSVGAKTYVTKLAKEMIYGYDERVTTKYMDKGLRVEDESIDLYNAVHLTSYAKNMERKTNAWITGEADIVADDRIIDIKSSWCLTTFYVLADQGRDTGYEWQLRAYMMLWDKPRADIAYCLVSTPDDLIGYESKQLHQVDHINRELRVTIVPYERDVALEDKIKIKVQAARVYYDQVIQEISKQHTY</sequence>
<dbReference type="SUPFAM" id="SSF52980">
    <property type="entry name" value="Restriction endonuclease-like"/>
    <property type="match status" value="1"/>
</dbReference>